<gene>
    <name evidence="2" type="ORF">HMPREF9488_00461</name>
</gene>
<dbReference type="PANTHER" id="PTHR43792:SF1">
    <property type="entry name" value="N-ACETYLTRANSFERASE DOMAIN-CONTAINING PROTEIN"/>
    <property type="match status" value="1"/>
</dbReference>
<dbReference type="InterPro" id="IPR016181">
    <property type="entry name" value="Acyl_CoA_acyltransferase"/>
</dbReference>
<dbReference type="SUPFAM" id="SSF55729">
    <property type="entry name" value="Acyl-CoA N-acyltransferases (Nat)"/>
    <property type="match status" value="1"/>
</dbReference>
<keyword evidence="2" id="KW-0808">Transferase</keyword>
<dbReference type="Proteomes" id="UP000003157">
    <property type="component" value="Unassembled WGS sequence"/>
</dbReference>
<dbReference type="RefSeq" id="WP_008787582.1">
    <property type="nucleotide sequence ID" value="NZ_AKCB01000001.1"/>
</dbReference>
<dbReference type="InterPro" id="IPR000182">
    <property type="entry name" value="GNAT_dom"/>
</dbReference>
<dbReference type="InterPro" id="IPR051531">
    <property type="entry name" value="N-acetyltransferase"/>
</dbReference>
<name>E7G6S3_9FIRM</name>
<protein>
    <submittedName>
        <fullName evidence="2">Acetyltransferase</fullName>
    </submittedName>
</protein>
<proteinExistence type="predicted"/>
<evidence type="ECO:0000259" key="1">
    <source>
        <dbReference type="PROSITE" id="PS51186"/>
    </source>
</evidence>
<dbReference type="GO" id="GO:0016747">
    <property type="term" value="F:acyltransferase activity, transferring groups other than amino-acyl groups"/>
    <property type="evidence" value="ECO:0007669"/>
    <property type="project" value="InterPro"/>
</dbReference>
<keyword evidence="3" id="KW-1185">Reference proteome</keyword>
<dbReference type="STRING" id="100884.GCA_000269565_01249"/>
<dbReference type="AlphaFoldDB" id="E7G6S3"/>
<dbReference type="eggNOG" id="COG1670">
    <property type="taxonomic scope" value="Bacteria"/>
</dbReference>
<evidence type="ECO:0000313" key="2">
    <source>
        <dbReference type="EMBL" id="EFW06229.1"/>
    </source>
</evidence>
<reference evidence="2 3" key="1">
    <citation type="submission" date="2010-12" db="EMBL/GenBank/DDBJ databases">
        <title>The Genome Sequence of Coprobacillus sp. strain 29_1.</title>
        <authorList>
            <consortium name="The Broad Institute Genome Sequencing Platform"/>
            <person name="Earl A."/>
            <person name="Ward D."/>
            <person name="Feldgarden M."/>
            <person name="Gevers D."/>
            <person name="Daigneault M."/>
            <person name="Sibley C.D."/>
            <person name="White A."/>
            <person name="Strauss J."/>
            <person name="Allen-Vercoe E."/>
            <person name="Young S.K."/>
            <person name="Zeng Q."/>
            <person name="Gargeya S."/>
            <person name="Fitzgerald M."/>
            <person name="Haas B."/>
            <person name="Abouelleil A."/>
            <person name="Alvarado L."/>
            <person name="Arachchi H.M."/>
            <person name="Berlin A."/>
            <person name="Brown A."/>
            <person name="Chapman S.B."/>
            <person name="Chen Z."/>
            <person name="Dunbar C."/>
            <person name="Freedman E."/>
            <person name="Gearin G."/>
            <person name="Gellesch M."/>
            <person name="Goldberg J."/>
            <person name="Griggs A."/>
            <person name="Gujja S."/>
            <person name="Heilman E."/>
            <person name="Heiman D."/>
            <person name="Howarth C."/>
            <person name="Larson L."/>
            <person name="Lui A."/>
            <person name="MacDonald P.J.P."/>
            <person name="Mehta T."/>
            <person name="Montmayeur A."/>
            <person name="Murphy C."/>
            <person name="Neiman D."/>
            <person name="Pearson M."/>
            <person name="Priest M."/>
            <person name="Roberts A."/>
            <person name="Saif S."/>
            <person name="Shea T."/>
            <person name="Shenoy N."/>
            <person name="Sisk P."/>
            <person name="Stolte C."/>
            <person name="Sykes S."/>
            <person name="White J."/>
            <person name="Yandava C."/>
            <person name="Nusbaum C."/>
            <person name="Birren B."/>
        </authorList>
    </citation>
    <scope>NUCLEOTIDE SEQUENCE [LARGE SCALE GENOMIC DNA]</scope>
    <source>
        <strain evidence="2 3">29_1</strain>
    </source>
</reference>
<evidence type="ECO:0000313" key="3">
    <source>
        <dbReference type="Proteomes" id="UP000003157"/>
    </source>
</evidence>
<feature type="domain" description="N-acetyltransferase" evidence="1">
    <location>
        <begin position="8"/>
        <end position="170"/>
    </location>
</feature>
<dbReference type="EMBL" id="ADKX01000007">
    <property type="protein sequence ID" value="EFW06229.1"/>
    <property type="molecule type" value="Genomic_DNA"/>
</dbReference>
<dbReference type="PROSITE" id="PS51186">
    <property type="entry name" value="GNAT"/>
    <property type="match status" value="1"/>
</dbReference>
<dbReference type="Pfam" id="PF13302">
    <property type="entry name" value="Acetyltransf_3"/>
    <property type="match status" value="1"/>
</dbReference>
<dbReference type="HOGENOM" id="CLU_013985_3_1_9"/>
<comment type="caution">
    <text evidence="2">The sequence shown here is derived from an EMBL/GenBank/DDBJ whole genome shotgun (WGS) entry which is preliminary data.</text>
</comment>
<dbReference type="PANTHER" id="PTHR43792">
    <property type="entry name" value="GNAT FAMILY, PUTATIVE (AFU_ORTHOLOGUE AFUA_3G00765)-RELATED-RELATED"/>
    <property type="match status" value="1"/>
</dbReference>
<accession>E7G6S3</accession>
<organism evidence="2 3">
    <name type="scientific">Coprobacillus cateniformis</name>
    <dbReference type="NCBI Taxonomy" id="100884"/>
    <lineage>
        <taxon>Bacteria</taxon>
        <taxon>Bacillati</taxon>
        <taxon>Bacillota</taxon>
        <taxon>Erysipelotrichia</taxon>
        <taxon>Erysipelotrichales</taxon>
        <taxon>Coprobacillaceae</taxon>
        <taxon>Coprobacillus</taxon>
    </lineage>
</organism>
<dbReference type="Gene3D" id="3.40.630.30">
    <property type="match status" value="1"/>
</dbReference>
<dbReference type="GeneID" id="78229129"/>
<dbReference type="OrthoDB" id="9798081at2"/>
<sequence length="177" mass="21149">MICKTKRLYLRELEQDDFRDLAEILQDPEVVYAYEHHFSDNDVQEWLDRQFMRYAKYGYGLWAIVLQTTGEMIGQAGLTMQPYQNQDILEVGYLLKKRFWHNGYALEAVHECIQYAFHTLNQNKVYAIIKADNEPSIQVAKRLGMKKEDEFITQYYHGDMLHYLFSCENKIEEERLS</sequence>